<evidence type="ECO:0000313" key="1">
    <source>
        <dbReference type="EMBL" id="OME89795.1"/>
    </source>
</evidence>
<dbReference type="EMBL" id="MRTF01000009">
    <property type="protein sequence ID" value="OME89795.1"/>
    <property type="molecule type" value="Genomic_DNA"/>
</dbReference>
<protein>
    <submittedName>
        <fullName evidence="1">Uncharacterized protein</fullName>
    </submittedName>
</protein>
<comment type="caution">
    <text evidence="1">The sequence shown here is derived from an EMBL/GenBank/DDBJ whole genome shotgun (WGS) entry which is preliminary data.</text>
</comment>
<dbReference type="Proteomes" id="UP000187074">
    <property type="component" value="Unassembled WGS sequence"/>
</dbReference>
<proteinExistence type="predicted"/>
<gene>
    <name evidence="1" type="ORF">BK123_25895</name>
</gene>
<name>A0A1R1AW43_PAELA</name>
<sequence length="71" mass="8575">MWNIFVRGLKSDETWLRILKSKEIISIVGKFIEKALVHIFWTLACSQRRFKIWIDIINNTRIKTCFVHRRG</sequence>
<reference evidence="1 2" key="1">
    <citation type="submission" date="2016-11" db="EMBL/GenBank/DDBJ databases">
        <title>Paenibacillus species isolates.</title>
        <authorList>
            <person name="Beno S.M."/>
        </authorList>
    </citation>
    <scope>NUCLEOTIDE SEQUENCE [LARGE SCALE GENOMIC DNA]</scope>
    <source>
        <strain evidence="1 2">FSL F4-0100</strain>
    </source>
</reference>
<evidence type="ECO:0000313" key="2">
    <source>
        <dbReference type="Proteomes" id="UP000187074"/>
    </source>
</evidence>
<dbReference type="STRING" id="1401.BK123_25895"/>
<organism evidence="1 2">
    <name type="scientific">Paenibacillus lautus</name>
    <name type="common">Bacillus lautus</name>
    <dbReference type="NCBI Taxonomy" id="1401"/>
    <lineage>
        <taxon>Bacteria</taxon>
        <taxon>Bacillati</taxon>
        <taxon>Bacillota</taxon>
        <taxon>Bacilli</taxon>
        <taxon>Bacillales</taxon>
        <taxon>Paenibacillaceae</taxon>
        <taxon>Paenibacillus</taxon>
    </lineage>
</organism>
<dbReference type="AlphaFoldDB" id="A0A1R1AW43"/>
<accession>A0A1R1AW43</accession>